<sequence length="74" mass="8347">MTKNKYDLHSLQSSKKSQSSVSHKFSYLNGFSSGGSRPSFTGIVGFGITFSSKRNIIKELMLKISLFEFRLHLN</sequence>
<keyword evidence="3" id="KW-1185">Reference proteome</keyword>
<reference evidence="2 3" key="1">
    <citation type="journal article" date="2018" name="Sci. Rep.">
        <title>Genomic signatures of local adaptation to the degree of environmental predictability in rotifers.</title>
        <authorList>
            <person name="Franch-Gras L."/>
            <person name="Hahn C."/>
            <person name="Garcia-Roger E.M."/>
            <person name="Carmona M.J."/>
            <person name="Serra M."/>
            <person name="Gomez A."/>
        </authorList>
    </citation>
    <scope>NUCLEOTIDE SEQUENCE [LARGE SCALE GENOMIC DNA]</scope>
    <source>
        <strain evidence="2">HYR1</strain>
    </source>
</reference>
<dbReference type="EMBL" id="REGN01000164">
    <property type="protein sequence ID" value="RNA44031.1"/>
    <property type="molecule type" value="Genomic_DNA"/>
</dbReference>
<name>A0A3M7T7U2_BRAPC</name>
<feature type="compositionally biased region" description="Low complexity" evidence="1">
    <location>
        <begin position="9"/>
        <end position="20"/>
    </location>
</feature>
<protein>
    <submittedName>
        <fullName evidence="2">Uncharacterized protein</fullName>
    </submittedName>
</protein>
<gene>
    <name evidence="2" type="ORF">BpHYR1_046235</name>
</gene>
<proteinExistence type="predicted"/>
<evidence type="ECO:0000256" key="1">
    <source>
        <dbReference type="SAM" id="MobiDB-lite"/>
    </source>
</evidence>
<comment type="caution">
    <text evidence="2">The sequence shown here is derived from an EMBL/GenBank/DDBJ whole genome shotgun (WGS) entry which is preliminary data.</text>
</comment>
<accession>A0A3M7T7U2</accession>
<evidence type="ECO:0000313" key="2">
    <source>
        <dbReference type="EMBL" id="RNA44031.1"/>
    </source>
</evidence>
<dbReference type="AlphaFoldDB" id="A0A3M7T7U2"/>
<dbReference type="Proteomes" id="UP000276133">
    <property type="component" value="Unassembled WGS sequence"/>
</dbReference>
<feature type="region of interest" description="Disordered" evidence="1">
    <location>
        <begin position="1"/>
        <end position="20"/>
    </location>
</feature>
<evidence type="ECO:0000313" key="3">
    <source>
        <dbReference type="Proteomes" id="UP000276133"/>
    </source>
</evidence>
<organism evidence="2 3">
    <name type="scientific">Brachionus plicatilis</name>
    <name type="common">Marine rotifer</name>
    <name type="synonym">Brachionus muelleri</name>
    <dbReference type="NCBI Taxonomy" id="10195"/>
    <lineage>
        <taxon>Eukaryota</taxon>
        <taxon>Metazoa</taxon>
        <taxon>Spiralia</taxon>
        <taxon>Gnathifera</taxon>
        <taxon>Rotifera</taxon>
        <taxon>Eurotatoria</taxon>
        <taxon>Monogononta</taxon>
        <taxon>Pseudotrocha</taxon>
        <taxon>Ploima</taxon>
        <taxon>Brachionidae</taxon>
        <taxon>Brachionus</taxon>
    </lineage>
</organism>